<protein>
    <submittedName>
        <fullName evidence="2">Formylglycine-generating enzyme required for sulfatase activity</fullName>
    </submittedName>
</protein>
<dbReference type="AlphaFoldDB" id="A0A4V2EWT6"/>
<dbReference type="PANTHER" id="PTHR23150">
    <property type="entry name" value="SULFATASE MODIFYING FACTOR 1, 2"/>
    <property type="match status" value="1"/>
</dbReference>
<dbReference type="Pfam" id="PF03781">
    <property type="entry name" value="FGE-sulfatase"/>
    <property type="match status" value="1"/>
</dbReference>
<gene>
    <name evidence="2" type="ORF">EV685_1684</name>
</gene>
<feature type="domain" description="Caspase family p20" evidence="1">
    <location>
        <begin position="10"/>
        <end position="139"/>
    </location>
</feature>
<dbReference type="Proteomes" id="UP000293433">
    <property type="component" value="Unassembled WGS sequence"/>
</dbReference>
<organism evidence="2 3">
    <name type="scientific">Sphaerotilus mobilis</name>
    <dbReference type="NCBI Taxonomy" id="47994"/>
    <lineage>
        <taxon>Bacteria</taxon>
        <taxon>Pseudomonadati</taxon>
        <taxon>Pseudomonadota</taxon>
        <taxon>Betaproteobacteria</taxon>
        <taxon>Burkholderiales</taxon>
        <taxon>Sphaerotilaceae</taxon>
        <taxon>Sphaerotilus</taxon>
    </lineage>
</organism>
<name>A0A4V2EWT6_9BURK</name>
<dbReference type="InterPro" id="IPR001309">
    <property type="entry name" value="Pept_C14_p20"/>
</dbReference>
<dbReference type="SUPFAM" id="SSF52129">
    <property type="entry name" value="Caspase-like"/>
    <property type="match status" value="1"/>
</dbReference>
<dbReference type="GO" id="GO:0120147">
    <property type="term" value="F:formylglycine-generating oxidase activity"/>
    <property type="evidence" value="ECO:0007669"/>
    <property type="project" value="TreeGrafter"/>
</dbReference>
<sequence>MLPVHAAPEGKRVALLIGNSNYAVGPLRNPANDVREMEASLLSLGFQVRKVMDTDQNQLKRAIRDFGNDAKGAAVALFYYSGHGIQSGGENYLIPLRASIDKESDYDVEAVSVSSALRQIAGARPDVTLLVLDACRDNPLASVTRSGTKGLGRMDAPTGTAIAFATAPNTTAADSGLFARVLAAELRKPGQELFDALRNTTAVVKRETGGRQEPRVSEWSITDRVFLAGTTQAIGTSPDVGPGSRHAAAPAPATAMAVPATSIPVVRADATCQGCPAMVVIPAGSFQMGSTSDEEGRSGDEGPLRTVTFAQPLAVSKNLVTRGEFAEFVNATGHRTDAELGGGCRYFLEGRWQTNTGQSWRSLMFAQTNDHPVTCVSWHDAVQYTLWLNARSALKGWRLPSEAEWEYAARAGTRTTYPWGQLADRAMANYGRDTCCGPLAAGADEWEFTSPVGHFPANAWGLHDMSGNLWQWVQDVWHDNYHGAPVDGSAWLKDGSPTERVVRGGSWGSNMRSLRTADRNKYVSTEAFPIVGFRVVRQP</sequence>
<dbReference type="InterPro" id="IPR051043">
    <property type="entry name" value="Sulfatase_Mod_Factor_Kinase"/>
</dbReference>
<keyword evidence="3" id="KW-1185">Reference proteome</keyword>
<proteinExistence type="predicted"/>
<dbReference type="PROSITE" id="PS50208">
    <property type="entry name" value="CASPASE_P20"/>
    <property type="match status" value="1"/>
</dbReference>
<evidence type="ECO:0000313" key="2">
    <source>
        <dbReference type="EMBL" id="RZS57120.1"/>
    </source>
</evidence>
<dbReference type="Gene3D" id="3.90.1580.10">
    <property type="entry name" value="paralog of FGE (formylglycine-generating enzyme)"/>
    <property type="match status" value="1"/>
</dbReference>
<dbReference type="InterPro" id="IPR042095">
    <property type="entry name" value="SUMF_sf"/>
</dbReference>
<dbReference type="GO" id="GO:0004197">
    <property type="term" value="F:cysteine-type endopeptidase activity"/>
    <property type="evidence" value="ECO:0007669"/>
    <property type="project" value="InterPro"/>
</dbReference>
<dbReference type="GO" id="GO:0006508">
    <property type="term" value="P:proteolysis"/>
    <property type="evidence" value="ECO:0007669"/>
    <property type="project" value="InterPro"/>
</dbReference>
<dbReference type="PANTHER" id="PTHR23150:SF35">
    <property type="entry name" value="BLL6746 PROTEIN"/>
    <property type="match status" value="1"/>
</dbReference>
<dbReference type="InterPro" id="IPR029030">
    <property type="entry name" value="Caspase-like_dom_sf"/>
</dbReference>
<accession>A0A4V2EWT6</accession>
<dbReference type="InterPro" id="IPR011600">
    <property type="entry name" value="Pept_C14_caspase"/>
</dbReference>
<dbReference type="EMBL" id="SGWV01000008">
    <property type="protein sequence ID" value="RZS57120.1"/>
    <property type="molecule type" value="Genomic_DNA"/>
</dbReference>
<evidence type="ECO:0000259" key="1">
    <source>
        <dbReference type="PROSITE" id="PS50208"/>
    </source>
</evidence>
<reference evidence="2 3" key="1">
    <citation type="submission" date="2019-02" db="EMBL/GenBank/DDBJ databases">
        <title>Genomic Encyclopedia of Type Strains, Phase IV (KMG-IV): sequencing the most valuable type-strain genomes for metagenomic binning, comparative biology and taxonomic classification.</title>
        <authorList>
            <person name="Goeker M."/>
        </authorList>
    </citation>
    <scope>NUCLEOTIDE SEQUENCE [LARGE SCALE GENOMIC DNA]</scope>
    <source>
        <strain evidence="2 3">DSM 10617</strain>
    </source>
</reference>
<dbReference type="Pfam" id="PF00656">
    <property type="entry name" value="Peptidase_C14"/>
    <property type="match status" value="1"/>
</dbReference>
<dbReference type="InterPro" id="IPR016187">
    <property type="entry name" value="CTDL_fold"/>
</dbReference>
<dbReference type="Gene3D" id="3.40.50.1460">
    <property type="match status" value="1"/>
</dbReference>
<dbReference type="SUPFAM" id="SSF56436">
    <property type="entry name" value="C-type lectin-like"/>
    <property type="match status" value="1"/>
</dbReference>
<dbReference type="InterPro" id="IPR005532">
    <property type="entry name" value="SUMF_dom"/>
</dbReference>
<comment type="caution">
    <text evidence="2">The sequence shown here is derived from an EMBL/GenBank/DDBJ whole genome shotgun (WGS) entry which is preliminary data.</text>
</comment>
<evidence type="ECO:0000313" key="3">
    <source>
        <dbReference type="Proteomes" id="UP000293433"/>
    </source>
</evidence>